<name>A0A5M3MMV9_CONPW</name>
<dbReference type="EMBL" id="JH711580">
    <property type="protein sequence ID" value="EIW80035.1"/>
    <property type="molecule type" value="Genomic_DNA"/>
</dbReference>
<feature type="compositionally biased region" description="Low complexity" evidence="1">
    <location>
        <begin position="409"/>
        <end position="420"/>
    </location>
</feature>
<dbReference type="Proteomes" id="UP000053558">
    <property type="component" value="Unassembled WGS sequence"/>
</dbReference>
<protein>
    <submittedName>
        <fullName evidence="2">Uncharacterized protein</fullName>
    </submittedName>
</protein>
<keyword evidence="3" id="KW-1185">Reference proteome</keyword>
<feature type="compositionally biased region" description="Polar residues" evidence="1">
    <location>
        <begin position="398"/>
        <end position="408"/>
    </location>
</feature>
<feature type="compositionally biased region" description="Basic and acidic residues" evidence="1">
    <location>
        <begin position="363"/>
        <end position="382"/>
    </location>
</feature>
<proteinExistence type="predicted"/>
<dbReference type="AlphaFoldDB" id="A0A5M3MMV9"/>
<dbReference type="GeneID" id="19209217"/>
<sequence>MSFEPVQLTEDDWILDDAGAVWLSDTLKEQHEHTLPVLYLGQYCRSRHVVSVPILKHGPNYEVYLESEVFRCLRLTHHPANKRILLPYVVNILYSTDLHRFEAPPAVNMHVAGDTRQATIMGSVLVDIERVGTRTDNYANHSVDVQDMSLLLHIVRRQTSPMVKRLNFILPLSKRLSTCTDCIRDLLDLEFLPPSTSHDVIGFLNQSVNGLEDLTNDVFVELCSRLRVRHTFGIHRLGYIATSVDIVCLLECDDTVDMFKPVIFYGSPHRALIECDGRLLAVTSAPVTTEHLQHRVSLITFLSDFMLSITIYVLDKPARDLQLFGVSEPHRGAEGSEDNQSGVADADAKKYLSSNHAISPMSESRKRSAENKEKADNKKARSDGNVSSDAPAHRVADASTTAQSQVNLSSSVTPASTSVTNPRSLQALINPASPSHLIYQQRDTIALAVPVPPTTFVDESEIESYPSDIQRRIRSLSEYANESKSSYAFSMLPRSASWGHAAGEDPKADKLICAPGTATPLSVLFVGRITSLKFVEAGVPASRAQLAIVPPCATLSVQAANALCGLSSPKLQPWAVVHFNRWQTRKLNGIATEASLFNRVYDGRAGIKGKREMHKIPVTALKKKDLILVESKISKWGRVINNECQWRAQYVLCAIIVLFQSDGPPAGAESDSEEEVDVCDGLDV</sequence>
<accession>A0A5M3MMV9</accession>
<dbReference type="RefSeq" id="XP_007769848.1">
    <property type="nucleotide sequence ID" value="XM_007771658.1"/>
</dbReference>
<evidence type="ECO:0000313" key="2">
    <source>
        <dbReference type="EMBL" id="EIW80035.1"/>
    </source>
</evidence>
<comment type="caution">
    <text evidence="2">The sequence shown here is derived from an EMBL/GenBank/DDBJ whole genome shotgun (WGS) entry which is preliminary data.</text>
</comment>
<reference evidence="3" key="1">
    <citation type="journal article" date="2012" name="Science">
        <title>The Paleozoic origin of enzymatic lignin decomposition reconstructed from 31 fungal genomes.</title>
        <authorList>
            <person name="Floudas D."/>
            <person name="Binder M."/>
            <person name="Riley R."/>
            <person name="Barry K."/>
            <person name="Blanchette R.A."/>
            <person name="Henrissat B."/>
            <person name="Martinez A.T."/>
            <person name="Otillar R."/>
            <person name="Spatafora J.W."/>
            <person name="Yadav J.S."/>
            <person name="Aerts A."/>
            <person name="Benoit I."/>
            <person name="Boyd A."/>
            <person name="Carlson A."/>
            <person name="Copeland A."/>
            <person name="Coutinho P.M."/>
            <person name="de Vries R.P."/>
            <person name="Ferreira P."/>
            <person name="Findley K."/>
            <person name="Foster B."/>
            <person name="Gaskell J."/>
            <person name="Glotzer D."/>
            <person name="Gorecki P."/>
            <person name="Heitman J."/>
            <person name="Hesse C."/>
            <person name="Hori C."/>
            <person name="Igarashi K."/>
            <person name="Jurgens J.A."/>
            <person name="Kallen N."/>
            <person name="Kersten P."/>
            <person name="Kohler A."/>
            <person name="Kuees U."/>
            <person name="Kumar T.K.A."/>
            <person name="Kuo A."/>
            <person name="LaButti K."/>
            <person name="Larrondo L.F."/>
            <person name="Lindquist E."/>
            <person name="Ling A."/>
            <person name="Lombard V."/>
            <person name="Lucas S."/>
            <person name="Lundell T."/>
            <person name="Martin R."/>
            <person name="McLaughlin D.J."/>
            <person name="Morgenstern I."/>
            <person name="Morin E."/>
            <person name="Murat C."/>
            <person name="Nagy L.G."/>
            <person name="Nolan M."/>
            <person name="Ohm R.A."/>
            <person name="Patyshakuliyeva A."/>
            <person name="Rokas A."/>
            <person name="Ruiz-Duenas F.J."/>
            <person name="Sabat G."/>
            <person name="Salamov A."/>
            <person name="Samejima M."/>
            <person name="Schmutz J."/>
            <person name="Slot J.C."/>
            <person name="St John F."/>
            <person name="Stenlid J."/>
            <person name="Sun H."/>
            <person name="Sun S."/>
            <person name="Syed K."/>
            <person name="Tsang A."/>
            <person name="Wiebenga A."/>
            <person name="Young D."/>
            <person name="Pisabarro A."/>
            <person name="Eastwood D.C."/>
            <person name="Martin F."/>
            <person name="Cullen D."/>
            <person name="Grigoriev I.V."/>
            <person name="Hibbett D.S."/>
        </authorList>
    </citation>
    <scope>NUCLEOTIDE SEQUENCE [LARGE SCALE GENOMIC DNA]</scope>
    <source>
        <strain evidence="3">RWD-64-598 SS2</strain>
    </source>
</reference>
<evidence type="ECO:0000256" key="1">
    <source>
        <dbReference type="SAM" id="MobiDB-lite"/>
    </source>
</evidence>
<dbReference type="OrthoDB" id="2680070at2759"/>
<dbReference type="KEGG" id="cput:CONPUDRAFT_74315"/>
<gene>
    <name evidence="2" type="ORF">CONPUDRAFT_74315</name>
</gene>
<organism evidence="2 3">
    <name type="scientific">Coniophora puteana (strain RWD-64-598)</name>
    <name type="common">Brown rot fungus</name>
    <dbReference type="NCBI Taxonomy" id="741705"/>
    <lineage>
        <taxon>Eukaryota</taxon>
        <taxon>Fungi</taxon>
        <taxon>Dikarya</taxon>
        <taxon>Basidiomycota</taxon>
        <taxon>Agaricomycotina</taxon>
        <taxon>Agaricomycetes</taxon>
        <taxon>Agaricomycetidae</taxon>
        <taxon>Boletales</taxon>
        <taxon>Coniophorineae</taxon>
        <taxon>Coniophoraceae</taxon>
        <taxon>Coniophora</taxon>
    </lineage>
</organism>
<evidence type="ECO:0000313" key="3">
    <source>
        <dbReference type="Proteomes" id="UP000053558"/>
    </source>
</evidence>
<feature type="region of interest" description="Disordered" evidence="1">
    <location>
        <begin position="354"/>
        <end position="420"/>
    </location>
</feature>